<feature type="transmembrane region" description="Helical" evidence="5">
    <location>
        <begin position="229"/>
        <end position="254"/>
    </location>
</feature>
<dbReference type="InterPro" id="IPR052770">
    <property type="entry name" value="Cobalt_transport_CbiQ"/>
</dbReference>
<dbReference type="RefSeq" id="WP_027446160.1">
    <property type="nucleotide sequence ID" value="NZ_AULJ01000031.1"/>
</dbReference>
<dbReference type="OrthoDB" id="92887at2"/>
<evidence type="ECO:0000313" key="6">
    <source>
        <dbReference type="EMBL" id="KGX89664.1"/>
    </source>
</evidence>
<dbReference type="PANTHER" id="PTHR43723:SF1">
    <property type="entry name" value="COBALT TRANSPORT PROTEIN CBIQ"/>
    <property type="match status" value="1"/>
</dbReference>
<evidence type="ECO:0000313" key="7">
    <source>
        <dbReference type="Proteomes" id="UP000030403"/>
    </source>
</evidence>
<dbReference type="STRING" id="1385511.GCA_000425225_02460"/>
<organism evidence="6 7">
    <name type="scientific">Pontibacillus marinus BH030004 = DSM 16465</name>
    <dbReference type="NCBI Taxonomy" id="1385511"/>
    <lineage>
        <taxon>Bacteria</taxon>
        <taxon>Bacillati</taxon>
        <taxon>Bacillota</taxon>
        <taxon>Bacilli</taxon>
        <taxon>Bacillales</taxon>
        <taxon>Bacillaceae</taxon>
        <taxon>Pontibacillus</taxon>
    </lineage>
</organism>
<evidence type="ECO:0000256" key="4">
    <source>
        <dbReference type="ARBA" id="ARBA00023136"/>
    </source>
</evidence>
<gene>
    <name evidence="6" type="ORF">N783_04845</name>
</gene>
<keyword evidence="7" id="KW-1185">Reference proteome</keyword>
<comment type="subcellular location">
    <subcellularLocation>
        <location evidence="1">Membrane</location>
        <topology evidence="1">Multi-pass membrane protein</topology>
    </subcellularLocation>
</comment>
<dbReference type="InterPro" id="IPR003339">
    <property type="entry name" value="ABC/ECF_trnsptr_transmembrane"/>
</dbReference>
<dbReference type="eggNOG" id="COG0619">
    <property type="taxonomic scope" value="Bacteria"/>
</dbReference>
<dbReference type="GO" id="GO:0043190">
    <property type="term" value="C:ATP-binding cassette (ABC) transporter complex"/>
    <property type="evidence" value="ECO:0007669"/>
    <property type="project" value="TreeGrafter"/>
</dbReference>
<dbReference type="Proteomes" id="UP000030403">
    <property type="component" value="Unassembled WGS sequence"/>
</dbReference>
<dbReference type="Pfam" id="PF02361">
    <property type="entry name" value="CbiQ"/>
    <property type="match status" value="1"/>
</dbReference>
<evidence type="ECO:0000256" key="5">
    <source>
        <dbReference type="SAM" id="Phobius"/>
    </source>
</evidence>
<evidence type="ECO:0000256" key="1">
    <source>
        <dbReference type="ARBA" id="ARBA00004141"/>
    </source>
</evidence>
<feature type="transmembrane region" description="Helical" evidence="5">
    <location>
        <begin position="12"/>
        <end position="34"/>
    </location>
</feature>
<keyword evidence="4 5" id="KW-0472">Membrane</keyword>
<feature type="transmembrane region" description="Helical" evidence="5">
    <location>
        <begin position="54"/>
        <end position="75"/>
    </location>
</feature>
<sequence>MRLQQLNPSMKALTIVVLVLLLALVFDPITPLLYGLWTIAITLLFGQVNLKKYGLFLIPFFIIAFGMFWTTLVFGEKPVNPDDMVKVFGMTFARESLFTALSLGLRVLSFAMLSLLFILTTDPTRFILSLMQQCKLSPKLAYGILAGFRFLPMMREELKNIRAAHRIRGVGRANGWKESFVQFKRYSIPLLAGAIRKAERTAIAMESKGFTGDRNRSFYRSFATGKRDWIFLVVMIGMFVLIAFTSWSLGYFQWYNGEV</sequence>
<name>A0A0A5GCC2_9BACI</name>
<dbReference type="AlphaFoldDB" id="A0A0A5GCC2"/>
<reference evidence="6 7" key="1">
    <citation type="submission" date="2013-08" db="EMBL/GenBank/DDBJ databases">
        <authorList>
            <person name="Huang J."/>
            <person name="Wang G."/>
        </authorList>
    </citation>
    <scope>NUCLEOTIDE SEQUENCE [LARGE SCALE GENOMIC DNA]</scope>
    <source>
        <strain evidence="6 7">BH030004</strain>
    </source>
</reference>
<dbReference type="GO" id="GO:0006824">
    <property type="term" value="P:cobalt ion transport"/>
    <property type="evidence" value="ECO:0007669"/>
    <property type="project" value="TreeGrafter"/>
</dbReference>
<keyword evidence="3 5" id="KW-1133">Transmembrane helix</keyword>
<comment type="caution">
    <text evidence="6">The sequence shown here is derived from an EMBL/GenBank/DDBJ whole genome shotgun (WGS) entry which is preliminary data.</text>
</comment>
<proteinExistence type="predicted"/>
<dbReference type="CDD" id="cd16914">
    <property type="entry name" value="EcfT"/>
    <property type="match status" value="1"/>
</dbReference>
<evidence type="ECO:0000256" key="3">
    <source>
        <dbReference type="ARBA" id="ARBA00022989"/>
    </source>
</evidence>
<feature type="transmembrane region" description="Helical" evidence="5">
    <location>
        <begin position="96"/>
        <end position="120"/>
    </location>
</feature>
<dbReference type="EMBL" id="AVPF01000013">
    <property type="protein sequence ID" value="KGX89664.1"/>
    <property type="molecule type" value="Genomic_DNA"/>
</dbReference>
<keyword evidence="2 5" id="KW-0812">Transmembrane</keyword>
<protein>
    <submittedName>
        <fullName evidence="6">HMP/thiamine permease YkoC</fullName>
    </submittedName>
</protein>
<dbReference type="PANTHER" id="PTHR43723">
    <property type="entry name" value="COBALT TRANSPORT PROTEIN CBIQ"/>
    <property type="match status" value="1"/>
</dbReference>
<evidence type="ECO:0000256" key="2">
    <source>
        <dbReference type="ARBA" id="ARBA00022692"/>
    </source>
</evidence>
<accession>A0A0A5GCC2</accession>